<dbReference type="InterPro" id="IPR021149">
    <property type="entry name" value="OligosaccharylTrfase_OST3/OST6"/>
</dbReference>
<dbReference type="InterPro" id="IPR036249">
    <property type="entry name" value="Thioredoxin-like_sf"/>
</dbReference>
<comment type="function">
    <text evidence="1">Subunit of the oligosaccharyl transferase (OST) complex that catalyzes the initial transfer of a defined glycan (Glc(3)Man(9)GlcNAc(2) in eukaryotes) from the lipid carrier dolichol-pyrophosphate to an asparagine residue within an Asn-X-Ser/Thr consensus motif in nascent polypeptide chains, the first step in protein N-glycosylation. N-glycosylation occurs cotranslationally and the complex associates with the Sec61 complex at the channel-forming translocon complex that mediates protein translocation across the endoplasmic reticulum (ER). All subunits are required for a maximal enzyme activity.</text>
</comment>
<evidence type="ECO:0000256" key="8">
    <source>
        <dbReference type="ARBA" id="ARBA00023136"/>
    </source>
</evidence>
<dbReference type="PANTHER" id="PTHR12692">
    <property type="entry name" value="DOLICHYL-DIPHOSPHOOLIGOSACCHARIDE--PROTEIN GLYCOSYLTRANSFERASE-RELATED"/>
    <property type="match status" value="1"/>
</dbReference>
<keyword evidence="6" id="KW-0256">Endoplasmic reticulum</keyword>
<comment type="subcellular location">
    <subcellularLocation>
        <location evidence="2">Endoplasmic reticulum membrane</location>
        <topology evidence="2">Multi-pass membrane protein</topology>
    </subcellularLocation>
</comment>
<keyword evidence="12" id="KW-1185">Reference proteome</keyword>
<protein>
    <recommendedName>
        <fullName evidence="13">Oligosaccharyltransferase complex subunit gamma</fullName>
    </recommendedName>
</protein>
<evidence type="ECO:0000256" key="7">
    <source>
        <dbReference type="ARBA" id="ARBA00022989"/>
    </source>
</evidence>
<proteinExistence type="inferred from homology"/>
<feature type="transmembrane region" description="Helical" evidence="9">
    <location>
        <begin position="175"/>
        <end position="194"/>
    </location>
</feature>
<dbReference type="Gene3D" id="3.40.30.10">
    <property type="entry name" value="Glutaredoxin"/>
    <property type="match status" value="1"/>
</dbReference>
<accession>A0ABZ1D266</accession>
<organism evidence="11 12">
    <name type="scientific">Kwoniella shivajii</name>
    <dbReference type="NCBI Taxonomy" id="564305"/>
    <lineage>
        <taxon>Eukaryota</taxon>
        <taxon>Fungi</taxon>
        <taxon>Dikarya</taxon>
        <taxon>Basidiomycota</taxon>
        <taxon>Agaricomycotina</taxon>
        <taxon>Tremellomycetes</taxon>
        <taxon>Tremellales</taxon>
        <taxon>Cryptococcaceae</taxon>
        <taxon>Kwoniella</taxon>
    </lineage>
</organism>
<keyword evidence="8 9" id="KW-0472">Membrane</keyword>
<evidence type="ECO:0000313" key="12">
    <source>
        <dbReference type="Proteomes" id="UP001329825"/>
    </source>
</evidence>
<reference evidence="11 12" key="1">
    <citation type="submission" date="2024-01" db="EMBL/GenBank/DDBJ databases">
        <title>Comparative genomics of Cryptococcus and Kwoniella reveals pathogenesis evolution and contrasting modes of karyotype evolution via chromosome fusion or intercentromeric recombination.</title>
        <authorList>
            <person name="Coelho M.A."/>
            <person name="David-Palma M."/>
            <person name="Shea T."/>
            <person name="Bowers K."/>
            <person name="McGinley-Smith S."/>
            <person name="Mohammad A.W."/>
            <person name="Gnirke A."/>
            <person name="Yurkov A.M."/>
            <person name="Nowrousian M."/>
            <person name="Sun S."/>
            <person name="Cuomo C.A."/>
            <person name="Heitman J."/>
        </authorList>
    </citation>
    <scope>NUCLEOTIDE SEQUENCE [LARGE SCALE GENOMIC DNA]</scope>
    <source>
        <strain evidence="11">CBS 11374</strain>
    </source>
</reference>
<keyword evidence="4 9" id="KW-0812">Transmembrane</keyword>
<dbReference type="Proteomes" id="UP001329825">
    <property type="component" value="Chromosome 5"/>
</dbReference>
<gene>
    <name evidence="11" type="ORF">IL334_004415</name>
</gene>
<evidence type="ECO:0000256" key="6">
    <source>
        <dbReference type="ARBA" id="ARBA00022824"/>
    </source>
</evidence>
<keyword evidence="5 10" id="KW-0732">Signal</keyword>
<evidence type="ECO:0000256" key="4">
    <source>
        <dbReference type="ARBA" id="ARBA00022692"/>
    </source>
</evidence>
<feature type="transmembrane region" description="Helical" evidence="9">
    <location>
        <begin position="291"/>
        <end position="309"/>
    </location>
</feature>
<evidence type="ECO:0000256" key="1">
    <source>
        <dbReference type="ARBA" id="ARBA00002791"/>
    </source>
</evidence>
<dbReference type="GeneID" id="87956546"/>
<feature type="transmembrane region" description="Helical" evidence="9">
    <location>
        <begin position="259"/>
        <end position="279"/>
    </location>
</feature>
<keyword evidence="7 9" id="KW-1133">Transmembrane helix</keyword>
<sequence length="322" mass="35718">MRFLTLLAPLFALLPIGLAAHAEHWSALASKARDGVIKLDSESYEDILALDREYSVSVVLTALPAQFKCQPCHDFDPSFHQVAASWKRQPRHIRDKHFFAKLDFQDGQAIYQQLGLTSAPTVMFHPALAGPNRNNKLSVVTYELNRNGLTAPPLHSWLNNLTPAHFSFYKPVNPLHYIGIPIAVIAMGVSLFSLRKLLVPLVQSRIVWGTASIILILTFTSGHMWNKIKNAPYVAAGPNGKISWIAGGYQNQLGLESQVVGGIYGLLAFSIIALSVFIPNQSSPVKQRIGVYLWLAMLIVVFSLLIKLFRMKNGGYPFALLF</sequence>
<dbReference type="Pfam" id="PF04756">
    <property type="entry name" value="OST3_OST6"/>
    <property type="match status" value="1"/>
</dbReference>
<dbReference type="EMBL" id="CP141885">
    <property type="protein sequence ID" value="WRT67444.1"/>
    <property type="molecule type" value="Genomic_DNA"/>
</dbReference>
<evidence type="ECO:0000256" key="5">
    <source>
        <dbReference type="ARBA" id="ARBA00022729"/>
    </source>
</evidence>
<evidence type="ECO:0000256" key="10">
    <source>
        <dbReference type="SAM" id="SignalP"/>
    </source>
</evidence>
<name>A0ABZ1D266_9TREE</name>
<evidence type="ECO:0000256" key="9">
    <source>
        <dbReference type="SAM" id="Phobius"/>
    </source>
</evidence>
<comment type="similarity">
    <text evidence="3">Belongs to the OST3/OST6 family.</text>
</comment>
<dbReference type="PANTHER" id="PTHR12692:SF0">
    <property type="entry name" value="GH11935P"/>
    <property type="match status" value="1"/>
</dbReference>
<dbReference type="RefSeq" id="XP_062792184.1">
    <property type="nucleotide sequence ID" value="XM_062936133.1"/>
</dbReference>
<feature type="transmembrane region" description="Helical" evidence="9">
    <location>
        <begin position="206"/>
        <end position="225"/>
    </location>
</feature>
<evidence type="ECO:0000256" key="2">
    <source>
        <dbReference type="ARBA" id="ARBA00004477"/>
    </source>
</evidence>
<dbReference type="SUPFAM" id="SSF52833">
    <property type="entry name" value="Thioredoxin-like"/>
    <property type="match status" value="1"/>
</dbReference>
<feature type="signal peptide" evidence="10">
    <location>
        <begin position="1"/>
        <end position="19"/>
    </location>
</feature>
<evidence type="ECO:0000256" key="3">
    <source>
        <dbReference type="ARBA" id="ARBA00009561"/>
    </source>
</evidence>
<evidence type="ECO:0008006" key="13">
    <source>
        <dbReference type="Google" id="ProtNLM"/>
    </source>
</evidence>
<feature type="chain" id="PRO_5045467122" description="Oligosaccharyltransferase complex subunit gamma" evidence="10">
    <location>
        <begin position="20"/>
        <end position="322"/>
    </location>
</feature>
<evidence type="ECO:0000313" key="11">
    <source>
        <dbReference type="EMBL" id="WRT67444.1"/>
    </source>
</evidence>